<dbReference type="Proteomes" id="UP000050437">
    <property type="component" value="Unassembled WGS sequence"/>
</dbReference>
<sequence>MELPFVKFQAQYTNMENGAIDNSVVLSDVRSKACLLPPYKNNKTEFYNTLYHIPALNKHFAFFGHDFTGCFFVNKEDSSIGYMFENDELTNTAYCNSTINLFITFHNLFINLITRIISIEILDTDKQIATLEKLYSEIDRRAMADENNFWVMRLYELSEDFFPLDDSRIKLYQSL</sequence>
<name>A0A0P7DLX7_PSEPU</name>
<dbReference type="EMBL" id="LKKS01000053">
    <property type="protein sequence ID" value="KPM66598.1"/>
    <property type="molecule type" value="Genomic_DNA"/>
</dbReference>
<dbReference type="RefSeq" id="WP_015271034.1">
    <property type="nucleotide sequence ID" value="NZ_LKKS01000053.1"/>
</dbReference>
<proteinExistence type="predicted"/>
<comment type="caution">
    <text evidence="1">The sequence shown here is derived from an EMBL/GenBank/DDBJ whole genome shotgun (WGS) entry which is preliminary data.</text>
</comment>
<gene>
    <name evidence="1" type="ORF">HB13667_08500</name>
</gene>
<evidence type="ECO:0008006" key="3">
    <source>
        <dbReference type="Google" id="ProtNLM"/>
    </source>
</evidence>
<dbReference type="AlphaFoldDB" id="A0A0P7DLX7"/>
<organism evidence="1 2">
    <name type="scientific">Pseudomonas putida</name>
    <name type="common">Arthrobacter siderocapsulatus</name>
    <dbReference type="NCBI Taxonomy" id="303"/>
    <lineage>
        <taxon>Bacteria</taxon>
        <taxon>Pseudomonadati</taxon>
        <taxon>Pseudomonadota</taxon>
        <taxon>Gammaproteobacteria</taxon>
        <taxon>Pseudomonadales</taxon>
        <taxon>Pseudomonadaceae</taxon>
        <taxon>Pseudomonas</taxon>
    </lineage>
</organism>
<protein>
    <recommendedName>
        <fullName evidence="3">SUKH-4 immunity protein</fullName>
    </recommendedName>
</protein>
<evidence type="ECO:0000313" key="1">
    <source>
        <dbReference type="EMBL" id="KPM66598.1"/>
    </source>
</evidence>
<accession>A0A0P7DLX7</accession>
<reference evidence="1 2" key="1">
    <citation type="submission" date="2015-10" db="EMBL/GenBank/DDBJ databases">
        <title>Pseudomonas putida clinical strains.</title>
        <authorList>
            <person name="Molina L."/>
            <person name="Udaondo Z."/>
        </authorList>
    </citation>
    <scope>NUCLEOTIDE SEQUENCE [LARGE SCALE GENOMIC DNA]</scope>
    <source>
        <strain evidence="1 2">HB13667</strain>
    </source>
</reference>
<evidence type="ECO:0000313" key="2">
    <source>
        <dbReference type="Proteomes" id="UP000050437"/>
    </source>
</evidence>